<reference evidence="1" key="1">
    <citation type="submission" date="2018-05" db="EMBL/GenBank/DDBJ databases">
        <authorList>
            <person name="Lanie J.A."/>
            <person name="Ng W.-L."/>
            <person name="Kazmierczak K.M."/>
            <person name="Andrzejewski T.M."/>
            <person name="Davidsen T.M."/>
            <person name="Wayne K.J."/>
            <person name="Tettelin H."/>
            <person name="Glass J.I."/>
            <person name="Rusch D."/>
            <person name="Podicherti R."/>
            <person name="Tsui H.-C.T."/>
            <person name="Winkler M.E."/>
        </authorList>
    </citation>
    <scope>NUCLEOTIDE SEQUENCE</scope>
</reference>
<evidence type="ECO:0000313" key="1">
    <source>
        <dbReference type="EMBL" id="SVC71421.1"/>
    </source>
</evidence>
<dbReference type="EMBL" id="UINC01106630">
    <property type="protein sequence ID" value="SVC71421.1"/>
    <property type="molecule type" value="Genomic_DNA"/>
</dbReference>
<sequence>MSIIISELAQMDDKKRDVARVVWRAMKANLVEWTPEVSKAKPHGLLYHIKYKIVRFPYTMTSVPLHWSESVKSQYGYITSTIKNEDPMKATTKDHLMGSYVVGEYAMDRPDIYLADGTLDKFTEELFPYMFLTNYVTNDENDKLSNLKGKILTKDKYETVGIVLYNRYGQICENPLPPESLTLWESEKYRIGNTLNAFLN</sequence>
<proteinExistence type="predicted"/>
<gene>
    <name evidence="1" type="ORF">METZ01_LOCUS324275</name>
</gene>
<name>A0A382PHM5_9ZZZZ</name>
<dbReference type="AlphaFoldDB" id="A0A382PHM5"/>
<accession>A0A382PHM5</accession>
<protein>
    <submittedName>
        <fullName evidence="1">Uncharacterized protein</fullName>
    </submittedName>
</protein>
<organism evidence="1">
    <name type="scientific">marine metagenome</name>
    <dbReference type="NCBI Taxonomy" id="408172"/>
    <lineage>
        <taxon>unclassified sequences</taxon>
        <taxon>metagenomes</taxon>
        <taxon>ecological metagenomes</taxon>
    </lineage>
</organism>